<evidence type="ECO:0000256" key="2">
    <source>
        <dbReference type="ARBA" id="ARBA00023315"/>
    </source>
</evidence>
<dbReference type="EMBL" id="OCNH01000001">
    <property type="protein sequence ID" value="SOD82042.1"/>
    <property type="molecule type" value="Genomic_DNA"/>
</dbReference>
<dbReference type="PROSITE" id="PS51186">
    <property type="entry name" value="GNAT"/>
    <property type="match status" value="1"/>
</dbReference>
<organism evidence="4 5">
    <name type="scientific">Spirosoma fluviale</name>
    <dbReference type="NCBI Taxonomy" id="1597977"/>
    <lineage>
        <taxon>Bacteria</taxon>
        <taxon>Pseudomonadati</taxon>
        <taxon>Bacteroidota</taxon>
        <taxon>Cytophagia</taxon>
        <taxon>Cytophagales</taxon>
        <taxon>Cytophagaceae</taxon>
        <taxon>Spirosoma</taxon>
    </lineage>
</organism>
<keyword evidence="1" id="KW-0808">Transferase</keyword>
<dbReference type="Proteomes" id="UP000219452">
    <property type="component" value="Unassembled WGS sequence"/>
</dbReference>
<dbReference type="CDD" id="cd04301">
    <property type="entry name" value="NAT_SF"/>
    <property type="match status" value="1"/>
</dbReference>
<keyword evidence="5" id="KW-1185">Reference proteome</keyword>
<dbReference type="InterPro" id="IPR050832">
    <property type="entry name" value="Bact_Acetyltransf"/>
</dbReference>
<sequence>MDINLTFRLATEDDLWAIVQLLLDDTLGALRENAGTILSESYARAFDAIRSDPNQELSVAELNGEVVATFQVTFIQYLTYQGGRRAQIEAVRTHSAYRGRGIGKKIIDYPIQRARDKGCHLVQLTTDKRRPDAIRFYESLGFVATHEGMKFKID</sequence>
<dbReference type="AlphaFoldDB" id="A0A286FFQ6"/>
<dbReference type="OrthoDB" id="9789603at2"/>
<accession>A0A286FFQ6</accession>
<dbReference type="Gene3D" id="3.40.630.30">
    <property type="match status" value="1"/>
</dbReference>
<dbReference type="PANTHER" id="PTHR43877">
    <property type="entry name" value="AMINOALKYLPHOSPHONATE N-ACETYLTRANSFERASE-RELATED-RELATED"/>
    <property type="match status" value="1"/>
</dbReference>
<name>A0A286FFQ6_9BACT</name>
<dbReference type="RefSeq" id="WP_097125576.1">
    <property type="nucleotide sequence ID" value="NZ_OCNH01000001.1"/>
</dbReference>
<gene>
    <name evidence="4" type="ORF">SAMN06269250_2001</name>
</gene>
<evidence type="ECO:0000313" key="5">
    <source>
        <dbReference type="Proteomes" id="UP000219452"/>
    </source>
</evidence>
<dbReference type="SUPFAM" id="SSF55729">
    <property type="entry name" value="Acyl-CoA N-acyltransferases (Nat)"/>
    <property type="match status" value="1"/>
</dbReference>
<feature type="domain" description="N-acetyltransferase" evidence="3">
    <location>
        <begin position="5"/>
        <end position="154"/>
    </location>
</feature>
<dbReference type="GO" id="GO:0016747">
    <property type="term" value="F:acyltransferase activity, transferring groups other than amino-acyl groups"/>
    <property type="evidence" value="ECO:0007669"/>
    <property type="project" value="InterPro"/>
</dbReference>
<keyword evidence="2" id="KW-0012">Acyltransferase</keyword>
<evidence type="ECO:0000259" key="3">
    <source>
        <dbReference type="PROSITE" id="PS51186"/>
    </source>
</evidence>
<dbReference type="InterPro" id="IPR016181">
    <property type="entry name" value="Acyl_CoA_acyltransferase"/>
</dbReference>
<protein>
    <submittedName>
        <fullName evidence="4">Transcriptional regulator</fullName>
    </submittedName>
</protein>
<dbReference type="Pfam" id="PF00583">
    <property type="entry name" value="Acetyltransf_1"/>
    <property type="match status" value="1"/>
</dbReference>
<reference evidence="5" key="1">
    <citation type="submission" date="2017-09" db="EMBL/GenBank/DDBJ databases">
        <authorList>
            <person name="Varghese N."/>
            <person name="Submissions S."/>
        </authorList>
    </citation>
    <scope>NUCLEOTIDE SEQUENCE [LARGE SCALE GENOMIC DNA]</scope>
    <source>
        <strain evidence="5">DSM 29961</strain>
    </source>
</reference>
<evidence type="ECO:0000256" key="1">
    <source>
        <dbReference type="ARBA" id="ARBA00022679"/>
    </source>
</evidence>
<evidence type="ECO:0000313" key="4">
    <source>
        <dbReference type="EMBL" id="SOD82042.1"/>
    </source>
</evidence>
<dbReference type="InterPro" id="IPR000182">
    <property type="entry name" value="GNAT_dom"/>
</dbReference>
<proteinExistence type="predicted"/>